<keyword evidence="2" id="KW-1185">Reference proteome</keyword>
<dbReference type="PROSITE" id="PS51257">
    <property type="entry name" value="PROKAR_LIPOPROTEIN"/>
    <property type="match status" value="1"/>
</dbReference>
<evidence type="ECO:0000313" key="2">
    <source>
        <dbReference type="Proteomes" id="UP001221898"/>
    </source>
</evidence>
<organism evidence="1 2">
    <name type="scientific">Aldrovandia affinis</name>
    <dbReference type="NCBI Taxonomy" id="143900"/>
    <lineage>
        <taxon>Eukaryota</taxon>
        <taxon>Metazoa</taxon>
        <taxon>Chordata</taxon>
        <taxon>Craniata</taxon>
        <taxon>Vertebrata</taxon>
        <taxon>Euteleostomi</taxon>
        <taxon>Actinopterygii</taxon>
        <taxon>Neopterygii</taxon>
        <taxon>Teleostei</taxon>
        <taxon>Notacanthiformes</taxon>
        <taxon>Halosauridae</taxon>
        <taxon>Aldrovandia</taxon>
    </lineage>
</organism>
<reference evidence="1" key="1">
    <citation type="journal article" date="2023" name="Science">
        <title>Genome structures resolve the early diversification of teleost fishes.</title>
        <authorList>
            <person name="Parey E."/>
            <person name="Louis A."/>
            <person name="Montfort J."/>
            <person name="Bouchez O."/>
            <person name="Roques C."/>
            <person name="Iampietro C."/>
            <person name="Lluch J."/>
            <person name="Castinel A."/>
            <person name="Donnadieu C."/>
            <person name="Desvignes T."/>
            <person name="Floi Bucao C."/>
            <person name="Jouanno E."/>
            <person name="Wen M."/>
            <person name="Mejri S."/>
            <person name="Dirks R."/>
            <person name="Jansen H."/>
            <person name="Henkel C."/>
            <person name="Chen W.J."/>
            <person name="Zahm M."/>
            <person name="Cabau C."/>
            <person name="Klopp C."/>
            <person name="Thompson A.W."/>
            <person name="Robinson-Rechavi M."/>
            <person name="Braasch I."/>
            <person name="Lecointre G."/>
            <person name="Bobe J."/>
            <person name="Postlethwait J.H."/>
            <person name="Berthelot C."/>
            <person name="Roest Crollius H."/>
            <person name="Guiguen Y."/>
        </authorList>
    </citation>
    <scope>NUCLEOTIDE SEQUENCE</scope>
    <source>
        <strain evidence="1">NC1722</strain>
    </source>
</reference>
<evidence type="ECO:0000313" key="1">
    <source>
        <dbReference type="EMBL" id="KAJ8407617.1"/>
    </source>
</evidence>
<protein>
    <submittedName>
        <fullName evidence="1">Uncharacterized protein</fullName>
    </submittedName>
</protein>
<name>A0AAD7ST09_9TELE</name>
<dbReference type="AlphaFoldDB" id="A0AAD7ST09"/>
<dbReference type="Proteomes" id="UP001221898">
    <property type="component" value="Unassembled WGS sequence"/>
</dbReference>
<sequence>MVGMTVKEAFAHDKIPLWRWFFSALVSVASGGCDGGEVGAWTTLGNEPGLDKGDSTPRIQEGIHGAPMYSHRAASCGARTLAPPAWRPGTSCCIPVEQKQGFHANATAKGLDASPRWRGSPCLPSFTAHDSTHGDPKSAAYARVEQVNIPEAFLLSSPVTHA</sequence>
<proteinExistence type="predicted"/>
<gene>
    <name evidence="1" type="ORF">AAFF_G00274740</name>
</gene>
<accession>A0AAD7ST09</accession>
<dbReference type="EMBL" id="JAINUG010000038">
    <property type="protein sequence ID" value="KAJ8407617.1"/>
    <property type="molecule type" value="Genomic_DNA"/>
</dbReference>
<comment type="caution">
    <text evidence="1">The sequence shown here is derived from an EMBL/GenBank/DDBJ whole genome shotgun (WGS) entry which is preliminary data.</text>
</comment>